<sequence>MAPPEKGSSLLLPHTAAQRPRWTWVGALLLYTTAFAATFKTSYDVYRRLGGERPLGGENPSVASWAKCPQVEPLLPDYQTPALMDMEEFLRSDKFREDAVERMAGAIRIRTE</sequence>
<dbReference type="Proteomes" id="UP001153332">
    <property type="component" value="Unassembled WGS sequence"/>
</dbReference>
<accession>A0ACC2JCQ0</accession>
<keyword evidence="2" id="KW-1185">Reference proteome</keyword>
<comment type="caution">
    <text evidence="1">The sequence shown here is derived from an EMBL/GenBank/DDBJ whole genome shotgun (WGS) entry which is preliminary data.</text>
</comment>
<evidence type="ECO:0000313" key="1">
    <source>
        <dbReference type="EMBL" id="KAJ8125250.1"/>
    </source>
</evidence>
<evidence type="ECO:0000313" key="2">
    <source>
        <dbReference type="Proteomes" id="UP001153332"/>
    </source>
</evidence>
<organism evidence="1 2">
    <name type="scientific">Lasiodiplodia mahajangana</name>
    <dbReference type="NCBI Taxonomy" id="1108764"/>
    <lineage>
        <taxon>Eukaryota</taxon>
        <taxon>Fungi</taxon>
        <taxon>Dikarya</taxon>
        <taxon>Ascomycota</taxon>
        <taxon>Pezizomycotina</taxon>
        <taxon>Dothideomycetes</taxon>
        <taxon>Dothideomycetes incertae sedis</taxon>
        <taxon>Botryosphaeriales</taxon>
        <taxon>Botryosphaeriaceae</taxon>
        <taxon>Lasiodiplodia</taxon>
    </lineage>
</organism>
<name>A0ACC2JCQ0_9PEZI</name>
<proteinExistence type="predicted"/>
<reference evidence="1" key="1">
    <citation type="submission" date="2022-12" db="EMBL/GenBank/DDBJ databases">
        <title>Genome Sequence of Lasiodiplodia mahajangana.</title>
        <authorList>
            <person name="Buettner E."/>
        </authorList>
    </citation>
    <scope>NUCLEOTIDE SEQUENCE</scope>
    <source>
        <strain evidence="1">VT137</strain>
    </source>
</reference>
<dbReference type="EMBL" id="JAPUUL010002476">
    <property type="protein sequence ID" value="KAJ8125250.1"/>
    <property type="molecule type" value="Genomic_DNA"/>
</dbReference>
<protein>
    <submittedName>
        <fullName evidence="1">Uncharacterized protein</fullName>
    </submittedName>
</protein>
<gene>
    <name evidence="1" type="ORF">O1611_g8390</name>
</gene>